<organism evidence="2 3">
    <name type="scientific">Solidesulfovibrio fructosivorans JJ]</name>
    <dbReference type="NCBI Taxonomy" id="596151"/>
    <lineage>
        <taxon>Bacteria</taxon>
        <taxon>Pseudomonadati</taxon>
        <taxon>Thermodesulfobacteriota</taxon>
        <taxon>Desulfovibrionia</taxon>
        <taxon>Desulfovibrionales</taxon>
        <taxon>Desulfovibrionaceae</taxon>
        <taxon>Solidesulfovibrio</taxon>
    </lineage>
</organism>
<dbReference type="Pfam" id="PF00534">
    <property type="entry name" value="Glycos_transf_1"/>
    <property type="match status" value="1"/>
</dbReference>
<dbReference type="eggNOG" id="COG0438">
    <property type="taxonomic scope" value="Bacteria"/>
</dbReference>
<keyword evidence="2" id="KW-0808">Transferase</keyword>
<proteinExistence type="predicted"/>
<accession>E1JWA7</accession>
<dbReference type="PROSITE" id="PS51257">
    <property type="entry name" value="PROKAR_LIPOPROTEIN"/>
    <property type="match status" value="1"/>
</dbReference>
<reference evidence="2 3" key="1">
    <citation type="submission" date="2010-08" db="EMBL/GenBank/DDBJ databases">
        <title>The draft genome of Desulfovibrio fructosovorans JJ.</title>
        <authorList>
            <consortium name="US DOE Joint Genome Institute (JGI-PGF)"/>
            <person name="Lucas S."/>
            <person name="Copeland A."/>
            <person name="Lapidus A."/>
            <person name="Cheng J.-F."/>
            <person name="Bruce D."/>
            <person name="Goodwin L."/>
            <person name="Pitluck S."/>
            <person name="Land M.L."/>
            <person name="Hauser L."/>
            <person name="Chang Y.-J."/>
            <person name="Jeffries C."/>
            <person name="Wall J.D."/>
            <person name="Stahl D.A."/>
            <person name="Arkin A.P."/>
            <person name="Dehal P."/>
            <person name="Stolyar S.M."/>
            <person name="Hazen T.C."/>
            <person name="Woyke T.J."/>
        </authorList>
    </citation>
    <scope>NUCLEOTIDE SEQUENCE [LARGE SCALE GENOMIC DNA]</scope>
    <source>
        <strain evidence="2 3">JJ</strain>
    </source>
</reference>
<dbReference type="PANTHER" id="PTHR46656:SF3">
    <property type="entry name" value="PUTATIVE-RELATED"/>
    <property type="match status" value="1"/>
</dbReference>
<dbReference type="SUPFAM" id="SSF53756">
    <property type="entry name" value="UDP-Glycosyltransferase/glycogen phosphorylase"/>
    <property type="match status" value="1"/>
</dbReference>
<dbReference type="Proteomes" id="UP000006250">
    <property type="component" value="Unassembled WGS sequence"/>
</dbReference>
<dbReference type="PANTHER" id="PTHR46656">
    <property type="entry name" value="PUTATIVE-RELATED"/>
    <property type="match status" value="1"/>
</dbReference>
<keyword evidence="3" id="KW-1185">Reference proteome</keyword>
<sequence length="328" mass="36993">MKRISYHVGRYVSHKRAGEDYIAALASVGIGCVADPETADVLILHDEPMALAEIIPRYGDKYRIAYSVWETDRLCDAYVQALRGVDRVWTCSPFSAAAFAKAGFAVDVVPHVVRVEPPTADDLDDIKARIAYDPDTFYFYTIVDSVNPRKNLEALLQTFVATFAKMEKVKLIVKQYRNAWDLAGLPHIVSLDAFLPRGGMAALHTLLDCYVSAHRAEAWGLSLSDAMYCGKPVIATGFSGNMFYMNRENSFPADYNLVPVSERMCGCIPLYTRDMLWAEIDRRHLAYLLRKVLRRKYAPGLPVRARQDMERFGPLPIGERMRELLEGV</sequence>
<dbReference type="STRING" id="596151.DesfrDRAFT_1906"/>
<evidence type="ECO:0000259" key="1">
    <source>
        <dbReference type="Pfam" id="PF00534"/>
    </source>
</evidence>
<dbReference type="OrthoDB" id="9816564at2"/>
<feature type="domain" description="Glycosyl transferase family 1" evidence="1">
    <location>
        <begin position="137"/>
        <end position="242"/>
    </location>
</feature>
<protein>
    <submittedName>
        <fullName evidence="2">Glycosyl transferase group 1</fullName>
    </submittedName>
</protein>
<gene>
    <name evidence="2" type="ORF">DesfrDRAFT_1906</name>
</gene>
<evidence type="ECO:0000313" key="2">
    <source>
        <dbReference type="EMBL" id="EFL51467.1"/>
    </source>
</evidence>
<dbReference type="Gene3D" id="3.40.50.2000">
    <property type="entry name" value="Glycogen Phosphorylase B"/>
    <property type="match status" value="1"/>
</dbReference>
<comment type="caution">
    <text evidence="2">The sequence shown here is derived from an EMBL/GenBank/DDBJ whole genome shotgun (WGS) entry which is preliminary data.</text>
</comment>
<name>E1JWA7_SOLFR</name>
<dbReference type="EMBL" id="AECZ01000010">
    <property type="protein sequence ID" value="EFL51467.1"/>
    <property type="molecule type" value="Genomic_DNA"/>
</dbReference>
<evidence type="ECO:0000313" key="3">
    <source>
        <dbReference type="Proteomes" id="UP000006250"/>
    </source>
</evidence>
<dbReference type="InterPro" id="IPR001296">
    <property type="entry name" value="Glyco_trans_1"/>
</dbReference>
<dbReference type="AlphaFoldDB" id="E1JWA7"/>
<dbReference type="GO" id="GO:0016757">
    <property type="term" value="F:glycosyltransferase activity"/>
    <property type="evidence" value="ECO:0007669"/>
    <property type="project" value="InterPro"/>
</dbReference>
<dbReference type="RefSeq" id="WP_005993303.1">
    <property type="nucleotide sequence ID" value="NZ_AECZ01000010.1"/>
</dbReference>